<evidence type="ECO:0008006" key="4">
    <source>
        <dbReference type="Google" id="ProtNLM"/>
    </source>
</evidence>
<feature type="transmembrane region" description="Helical" evidence="1">
    <location>
        <begin position="179"/>
        <end position="199"/>
    </location>
</feature>
<evidence type="ECO:0000313" key="2">
    <source>
        <dbReference type="EMBL" id="NYZ24951.1"/>
    </source>
</evidence>
<keyword evidence="1" id="KW-0472">Membrane</keyword>
<evidence type="ECO:0000313" key="3">
    <source>
        <dbReference type="Proteomes" id="UP000584642"/>
    </source>
</evidence>
<comment type="caution">
    <text evidence="2">The sequence shown here is derived from an EMBL/GenBank/DDBJ whole genome shotgun (WGS) entry which is preliminary data.</text>
</comment>
<keyword evidence="1" id="KW-0812">Transmembrane</keyword>
<dbReference type="EMBL" id="JABFDB010000048">
    <property type="protein sequence ID" value="NYZ24951.1"/>
    <property type="molecule type" value="Genomic_DNA"/>
</dbReference>
<dbReference type="RefSeq" id="WP_180286726.1">
    <property type="nucleotide sequence ID" value="NZ_JABFDB010000048.1"/>
</dbReference>
<keyword evidence="1" id="KW-1133">Transmembrane helix</keyword>
<gene>
    <name evidence="2" type="ORF">HND93_35055</name>
</gene>
<keyword evidence="3" id="KW-1185">Reference proteome</keyword>
<dbReference type="Proteomes" id="UP000584642">
    <property type="component" value="Unassembled WGS sequence"/>
</dbReference>
<protein>
    <recommendedName>
        <fullName evidence="4">HAMP domain-containing protein</fullName>
    </recommendedName>
</protein>
<accession>A0ABX2TML1</accession>
<proteinExistence type="predicted"/>
<feature type="transmembrane region" description="Helical" evidence="1">
    <location>
        <begin position="12"/>
        <end position="32"/>
    </location>
</feature>
<reference evidence="2 3" key="1">
    <citation type="submission" date="2020-05" db="EMBL/GenBank/DDBJ databases">
        <title>Azospirillum oleiclasticum sp. nov, a nitrogen-fixing and heavy crude oil-emulsifying bacterium isolated from the crude oil of Yumen Oilfield.</title>
        <authorList>
            <person name="Wu D."/>
            <person name="Cai M."/>
            <person name="Zhang X."/>
        </authorList>
    </citation>
    <scope>NUCLEOTIDE SEQUENCE [LARGE SCALE GENOMIC DNA]</scope>
    <source>
        <strain evidence="2 3">ROY-1-1-2</strain>
    </source>
</reference>
<name>A0ABX2TML1_9PROT</name>
<organism evidence="2 3">
    <name type="scientific">Azospirillum oleiclasticum</name>
    <dbReference type="NCBI Taxonomy" id="2735135"/>
    <lineage>
        <taxon>Bacteria</taxon>
        <taxon>Pseudomonadati</taxon>
        <taxon>Pseudomonadota</taxon>
        <taxon>Alphaproteobacteria</taxon>
        <taxon>Rhodospirillales</taxon>
        <taxon>Azospirillaceae</taxon>
        <taxon>Azospirillum</taxon>
    </lineage>
</organism>
<sequence length="262" mass="27116">MVKGGALALRAGIVIAATVGAAVAMTVALAYLKFERKLIDVTISRLSVVAEEVRRKSEYGLTLGLDLAEMADLQGVVERAAEGSAEIESVAVVADDGAVVFSSDRAELGSAAALPWGEPTASSGPMQHAVAGARVTVGAIVRNSFGQTVGQVVLRSSLAALRAEMDAVRGDLTRKIGRMVAAAGLLTILAVFVTIRLSMRGRSGGIGDATADTLHRTVEPRIAAATAKAEHELAALGRDLDELDRRFPAAAPVGIRPQRGLT</sequence>
<evidence type="ECO:0000256" key="1">
    <source>
        <dbReference type="SAM" id="Phobius"/>
    </source>
</evidence>